<name>A0ABN2JUB4_9ACTN</name>
<proteinExistence type="predicted"/>
<organism evidence="2 3">
    <name type="scientific">Aeromicrobium alkaliterrae</name>
    <dbReference type="NCBI Taxonomy" id="302168"/>
    <lineage>
        <taxon>Bacteria</taxon>
        <taxon>Bacillati</taxon>
        <taxon>Actinomycetota</taxon>
        <taxon>Actinomycetes</taxon>
        <taxon>Propionibacteriales</taxon>
        <taxon>Nocardioidaceae</taxon>
        <taxon>Aeromicrobium</taxon>
    </lineage>
</organism>
<sequence>MNAETMTSGPREVYAAVRGREGCVMKTIRKVHQAERGATSVEYALLIVVIAVIIAGTVLGMGEAIGALFDVVPF</sequence>
<evidence type="ECO:0000313" key="3">
    <source>
        <dbReference type="Proteomes" id="UP001501057"/>
    </source>
</evidence>
<evidence type="ECO:0000313" key="2">
    <source>
        <dbReference type="EMBL" id="GAA1739256.1"/>
    </source>
</evidence>
<evidence type="ECO:0008006" key="4">
    <source>
        <dbReference type="Google" id="ProtNLM"/>
    </source>
</evidence>
<evidence type="ECO:0000256" key="1">
    <source>
        <dbReference type="SAM" id="Phobius"/>
    </source>
</evidence>
<comment type="caution">
    <text evidence="2">The sequence shown here is derived from an EMBL/GenBank/DDBJ whole genome shotgun (WGS) entry which is preliminary data.</text>
</comment>
<gene>
    <name evidence="2" type="ORF">GCM10009710_19480</name>
</gene>
<keyword evidence="3" id="KW-1185">Reference proteome</keyword>
<accession>A0ABN2JUB4</accession>
<protein>
    <recommendedName>
        <fullName evidence="4">Flp family type IVb pilin</fullName>
    </recommendedName>
</protein>
<keyword evidence="1" id="KW-0812">Transmembrane</keyword>
<reference evidence="2 3" key="1">
    <citation type="journal article" date="2019" name="Int. J. Syst. Evol. Microbiol.">
        <title>The Global Catalogue of Microorganisms (GCM) 10K type strain sequencing project: providing services to taxonomists for standard genome sequencing and annotation.</title>
        <authorList>
            <consortium name="The Broad Institute Genomics Platform"/>
            <consortium name="The Broad Institute Genome Sequencing Center for Infectious Disease"/>
            <person name="Wu L."/>
            <person name="Ma J."/>
        </authorList>
    </citation>
    <scope>NUCLEOTIDE SEQUENCE [LARGE SCALE GENOMIC DNA]</scope>
    <source>
        <strain evidence="2 3">JCM 13518</strain>
    </source>
</reference>
<dbReference type="EMBL" id="BAAAME010000004">
    <property type="protein sequence ID" value="GAA1739256.1"/>
    <property type="molecule type" value="Genomic_DNA"/>
</dbReference>
<keyword evidence="1" id="KW-1133">Transmembrane helix</keyword>
<dbReference type="Proteomes" id="UP001501057">
    <property type="component" value="Unassembled WGS sequence"/>
</dbReference>
<keyword evidence="1" id="KW-0472">Membrane</keyword>
<feature type="transmembrane region" description="Helical" evidence="1">
    <location>
        <begin position="43"/>
        <end position="69"/>
    </location>
</feature>